<evidence type="ECO:0000256" key="4">
    <source>
        <dbReference type="ARBA" id="ARBA00022692"/>
    </source>
</evidence>
<evidence type="ECO:0000256" key="3">
    <source>
        <dbReference type="ARBA" id="ARBA00022670"/>
    </source>
</evidence>
<dbReference type="PANTHER" id="PTHR43221:SF2">
    <property type="entry name" value="PROTEASE HTPX HOMOLOG"/>
    <property type="match status" value="1"/>
</dbReference>
<accession>A0ABU9TN71</accession>
<dbReference type="Gene3D" id="3.30.2010.10">
    <property type="entry name" value="Metalloproteases ('zincins'), catalytic domain"/>
    <property type="match status" value="1"/>
</dbReference>
<dbReference type="PANTHER" id="PTHR43221">
    <property type="entry name" value="PROTEASE HTPX"/>
    <property type="match status" value="1"/>
</dbReference>
<evidence type="ECO:0000256" key="10">
    <source>
        <dbReference type="ARBA" id="ARBA00023136"/>
    </source>
</evidence>
<keyword evidence="8 11" id="KW-1133">Transmembrane helix</keyword>
<evidence type="ECO:0000256" key="8">
    <source>
        <dbReference type="ARBA" id="ARBA00022989"/>
    </source>
</evidence>
<dbReference type="RefSeq" id="WP_342853545.1">
    <property type="nucleotide sequence ID" value="NZ_JBBMRA010000001.1"/>
</dbReference>
<feature type="domain" description="Peptidase M48" evidence="12">
    <location>
        <begin position="121"/>
        <end position="331"/>
    </location>
</feature>
<proteinExistence type="predicted"/>
<feature type="transmembrane region" description="Helical" evidence="11">
    <location>
        <begin position="64"/>
        <end position="90"/>
    </location>
</feature>
<evidence type="ECO:0000256" key="9">
    <source>
        <dbReference type="ARBA" id="ARBA00023049"/>
    </source>
</evidence>
<evidence type="ECO:0000259" key="12">
    <source>
        <dbReference type="Pfam" id="PF01435"/>
    </source>
</evidence>
<organism evidence="13 14">
    <name type="scientific">Neptuniibacter pectenicola</name>
    <dbReference type="NCBI Taxonomy" id="1806669"/>
    <lineage>
        <taxon>Bacteria</taxon>
        <taxon>Pseudomonadati</taxon>
        <taxon>Pseudomonadota</taxon>
        <taxon>Gammaproteobacteria</taxon>
        <taxon>Oceanospirillales</taxon>
        <taxon>Oceanospirillaceae</taxon>
        <taxon>Neptuniibacter</taxon>
    </lineage>
</organism>
<keyword evidence="4 11" id="KW-0812">Transmembrane</keyword>
<keyword evidence="7" id="KW-0862">Zinc</keyword>
<keyword evidence="2" id="KW-1003">Cell membrane</keyword>
<dbReference type="EMBL" id="JBBMRA010000001">
    <property type="protein sequence ID" value="MEM5535155.1"/>
    <property type="molecule type" value="Genomic_DNA"/>
</dbReference>
<dbReference type="CDD" id="cd07340">
    <property type="entry name" value="M48B_Htpx_like"/>
    <property type="match status" value="1"/>
</dbReference>
<evidence type="ECO:0000256" key="6">
    <source>
        <dbReference type="ARBA" id="ARBA00022801"/>
    </source>
</evidence>
<evidence type="ECO:0000256" key="7">
    <source>
        <dbReference type="ARBA" id="ARBA00022833"/>
    </source>
</evidence>
<evidence type="ECO:0000256" key="1">
    <source>
        <dbReference type="ARBA" id="ARBA00001947"/>
    </source>
</evidence>
<protein>
    <submittedName>
        <fullName evidence="13">M48 family metallopeptidase</fullName>
    </submittedName>
</protein>
<feature type="transmembrane region" description="Helical" evidence="11">
    <location>
        <begin position="201"/>
        <end position="219"/>
    </location>
</feature>
<keyword evidence="6" id="KW-0378">Hydrolase</keyword>
<dbReference type="Proteomes" id="UP001449225">
    <property type="component" value="Unassembled WGS sequence"/>
</dbReference>
<name>A0ABU9TN71_9GAMM</name>
<feature type="transmembrane region" description="Helical" evidence="11">
    <location>
        <begin position="231"/>
        <end position="252"/>
    </location>
</feature>
<evidence type="ECO:0000256" key="5">
    <source>
        <dbReference type="ARBA" id="ARBA00022723"/>
    </source>
</evidence>
<comment type="caution">
    <text evidence="13">The sequence shown here is derived from an EMBL/GenBank/DDBJ whole genome shotgun (WGS) entry which is preliminary data.</text>
</comment>
<keyword evidence="10 11" id="KW-0472">Membrane</keyword>
<keyword evidence="9" id="KW-0482">Metalloprotease</keyword>
<reference evidence="13 14" key="1">
    <citation type="submission" date="2024-03" db="EMBL/GenBank/DDBJ databases">
        <title>Community enrichment and isolation of bacterial strains for fucoidan degradation.</title>
        <authorList>
            <person name="Sichert A."/>
        </authorList>
    </citation>
    <scope>NUCLEOTIDE SEQUENCE [LARGE SCALE GENOMIC DNA]</scope>
    <source>
        <strain evidence="13 14">AS76</strain>
    </source>
</reference>
<feature type="transmembrane region" description="Helical" evidence="11">
    <location>
        <begin position="16"/>
        <end position="43"/>
    </location>
</feature>
<sequence length="648" mass="71416">MDFFTQQDKARRNTGWLVVLFICAVVGLIALTNLLIGLTLFFVTQEETMQRGLSVVSHTNTQTIASLFSWNTFGLVSLAVGGAVGCAILYKWLQLSSGGKAVAESLGGVRLYPNTDDPDQLQVLNVVEEMALAAGMPVPAVYLLEHEMGINAFAAGNGPADAVIGVTKGCVQQFKRDELQGVIAHEFSHILNGDMRLNLRLIALLHGIVFIGLVGELLIRGSSSRRSDNRIAVLGIALLAIGWLGTFFGNLIKAAVSRQREFLADASAVQFTRNPDSIGNALKIIGGYSSGTEINDAHRSEVSHLFFGQAICSLSNMMATHPPLVDRILKVDPDWDGNYLYRSAASRTRKQEDDKITQAEKREAFTQTVMTGAAVAAGVDPDSLFSAQADLDQIRQDIERIPETLYQQAHDPFGAIALCYSLIIHVEPELKAKQWQLIAQCDIKGIEPLMRQLHPVVERLKREVRLPLIELLLPALKCMSPEQYKVFKHTLLLLIRADKKTDLFEWCLFQLVRHYLAGEFETKKEAKPRFKEASALSDEYQIILSLLAHHGHEDSGDAERAFNRGAGAAGLYNLRLLPEDACDLERFIKAVNRLACAYPVLKPRLITGIKNCIYQDGKVTAGEREIVSSIAAVMDAPAPLFLEQQVSE</sequence>
<evidence type="ECO:0000313" key="14">
    <source>
        <dbReference type="Proteomes" id="UP001449225"/>
    </source>
</evidence>
<comment type="cofactor">
    <cofactor evidence="1">
        <name>Zn(2+)</name>
        <dbReference type="ChEBI" id="CHEBI:29105"/>
    </cofactor>
</comment>
<evidence type="ECO:0000256" key="2">
    <source>
        <dbReference type="ARBA" id="ARBA00022475"/>
    </source>
</evidence>
<dbReference type="Pfam" id="PF01435">
    <property type="entry name" value="Peptidase_M48"/>
    <property type="match status" value="1"/>
</dbReference>
<gene>
    <name evidence="13" type="ORF">WNY58_02005</name>
</gene>
<evidence type="ECO:0000313" key="13">
    <source>
        <dbReference type="EMBL" id="MEM5535155.1"/>
    </source>
</evidence>
<dbReference type="InterPro" id="IPR050083">
    <property type="entry name" value="HtpX_protease"/>
</dbReference>
<evidence type="ECO:0000256" key="11">
    <source>
        <dbReference type="SAM" id="Phobius"/>
    </source>
</evidence>
<keyword evidence="14" id="KW-1185">Reference proteome</keyword>
<keyword evidence="3" id="KW-0645">Protease</keyword>
<dbReference type="InterPro" id="IPR001915">
    <property type="entry name" value="Peptidase_M48"/>
</dbReference>
<keyword evidence="5" id="KW-0479">Metal-binding</keyword>